<dbReference type="AlphaFoldDB" id="A0A8W8K3U0"/>
<dbReference type="PANTHER" id="PTHR15427">
    <property type="entry name" value="EMILIN ELASTIN MICROFIBRIL INTERFACE-LOCATED PROTEIN ELASTIN MICROFIBRIL INTERFACER"/>
    <property type="match status" value="1"/>
</dbReference>
<dbReference type="Proteomes" id="UP000005408">
    <property type="component" value="Unassembled WGS sequence"/>
</dbReference>
<dbReference type="Pfam" id="PF00386">
    <property type="entry name" value="C1q"/>
    <property type="match status" value="1"/>
</dbReference>
<sequence length="148" mass="16745">MCYKSHFILFVTNKGKTVPRMKVADQIWVLGIVVCVTGMVHSQEWEDWEEKKEVIAFQARASVRLVNIPAHDVVKFDHVLLNEGDGYNGETGIFTAPDDGVYFFDWTITVDNGDAFHTGIVKNGSVFGFSYCKSKRESSERHVLQRVG</sequence>
<comment type="subcellular location">
    <subcellularLocation>
        <location evidence="1">Secreted</location>
    </subcellularLocation>
</comment>
<evidence type="ECO:0000313" key="5">
    <source>
        <dbReference type="Proteomes" id="UP000005408"/>
    </source>
</evidence>
<dbReference type="PRINTS" id="PR00007">
    <property type="entry name" value="COMPLEMNTC1Q"/>
</dbReference>
<dbReference type="InterPro" id="IPR008983">
    <property type="entry name" value="Tumour_necrosis_fac-like_dom"/>
</dbReference>
<dbReference type="EnsemblMetazoa" id="G2231.1">
    <property type="protein sequence ID" value="G2231.1:cds"/>
    <property type="gene ID" value="G2231"/>
</dbReference>
<dbReference type="GO" id="GO:0005581">
    <property type="term" value="C:collagen trimer"/>
    <property type="evidence" value="ECO:0007669"/>
    <property type="project" value="UniProtKB-KW"/>
</dbReference>
<keyword evidence="5" id="KW-1185">Reference proteome</keyword>
<reference evidence="4" key="1">
    <citation type="submission" date="2022-08" db="UniProtKB">
        <authorList>
            <consortium name="EnsemblMetazoa"/>
        </authorList>
    </citation>
    <scope>IDENTIFICATION</scope>
    <source>
        <strain evidence="4">05x7-T-G4-1.051#20</strain>
    </source>
</reference>
<evidence type="ECO:0000313" key="4">
    <source>
        <dbReference type="EnsemblMetazoa" id="G2231.1:cds"/>
    </source>
</evidence>
<feature type="domain" description="C1q" evidence="3">
    <location>
        <begin position="50"/>
        <end position="148"/>
    </location>
</feature>
<name>A0A8W8K3U0_MAGGI</name>
<evidence type="ECO:0000256" key="1">
    <source>
        <dbReference type="ARBA" id="ARBA00004613"/>
    </source>
</evidence>
<dbReference type="Gene3D" id="2.60.120.40">
    <property type="match status" value="1"/>
</dbReference>
<proteinExistence type="predicted"/>
<dbReference type="InterPro" id="IPR001073">
    <property type="entry name" value="C1q_dom"/>
</dbReference>
<dbReference type="PROSITE" id="PS50871">
    <property type="entry name" value="C1Q"/>
    <property type="match status" value="1"/>
</dbReference>
<keyword evidence="2" id="KW-0964">Secreted</keyword>
<evidence type="ECO:0000259" key="3">
    <source>
        <dbReference type="PROSITE" id="PS50871"/>
    </source>
</evidence>
<protein>
    <recommendedName>
        <fullName evidence="3">C1q domain-containing protein</fullName>
    </recommendedName>
</protein>
<organism evidence="4 5">
    <name type="scientific">Magallana gigas</name>
    <name type="common">Pacific oyster</name>
    <name type="synonym">Crassostrea gigas</name>
    <dbReference type="NCBI Taxonomy" id="29159"/>
    <lineage>
        <taxon>Eukaryota</taxon>
        <taxon>Metazoa</taxon>
        <taxon>Spiralia</taxon>
        <taxon>Lophotrochozoa</taxon>
        <taxon>Mollusca</taxon>
        <taxon>Bivalvia</taxon>
        <taxon>Autobranchia</taxon>
        <taxon>Pteriomorphia</taxon>
        <taxon>Ostreida</taxon>
        <taxon>Ostreoidea</taxon>
        <taxon>Ostreidae</taxon>
        <taxon>Magallana</taxon>
    </lineage>
</organism>
<dbReference type="PANTHER" id="PTHR15427:SF33">
    <property type="entry name" value="COLLAGEN IV NC1 DOMAIN-CONTAINING PROTEIN"/>
    <property type="match status" value="1"/>
</dbReference>
<evidence type="ECO:0000256" key="2">
    <source>
        <dbReference type="ARBA" id="ARBA00022525"/>
    </source>
</evidence>
<dbReference type="InterPro" id="IPR050392">
    <property type="entry name" value="Collagen/C1q_domain"/>
</dbReference>
<dbReference type="SUPFAM" id="SSF49842">
    <property type="entry name" value="TNF-like"/>
    <property type="match status" value="1"/>
</dbReference>
<accession>A0A8W8K3U0</accession>